<comment type="caution">
    <text evidence="1">The sequence shown here is derived from an EMBL/GenBank/DDBJ whole genome shotgun (WGS) entry which is preliminary data.</text>
</comment>
<dbReference type="SUPFAM" id="SSF52047">
    <property type="entry name" value="RNI-like"/>
    <property type="match status" value="1"/>
</dbReference>
<evidence type="ECO:0000313" key="2">
    <source>
        <dbReference type="Proteomes" id="UP000886653"/>
    </source>
</evidence>
<dbReference type="Gene3D" id="3.80.10.10">
    <property type="entry name" value="Ribonuclease Inhibitor"/>
    <property type="match status" value="1"/>
</dbReference>
<dbReference type="InterPro" id="IPR032675">
    <property type="entry name" value="LRR_dom_sf"/>
</dbReference>
<reference evidence="1" key="1">
    <citation type="submission" date="2013-11" db="EMBL/GenBank/DDBJ databases">
        <title>Genome sequence of the fusiform rust pathogen reveals effectors for host alternation and coevolution with pine.</title>
        <authorList>
            <consortium name="DOE Joint Genome Institute"/>
            <person name="Smith K."/>
            <person name="Pendleton A."/>
            <person name="Kubisiak T."/>
            <person name="Anderson C."/>
            <person name="Salamov A."/>
            <person name="Aerts A."/>
            <person name="Riley R."/>
            <person name="Clum A."/>
            <person name="Lindquist E."/>
            <person name="Ence D."/>
            <person name="Campbell M."/>
            <person name="Kronenberg Z."/>
            <person name="Feau N."/>
            <person name="Dhillon B."/>
            <person name="Hamelin R."/>
            <person name="Burleigh J."/>
            <person name="Smith J."/>
            <person name="Yandell M."/>
            <person name="Nelson C."/>
            <person name="Grigoriev I."/>
            <person name="Davis J."/>
        </authorList>
    </citation>
    <scope>NUCLEOTIDE SEQUENCE</scope>
    <source>
        <strain evidence="1">G11</strain>
    </source>
</reference>
<accession>A0A9P6NBV2</accession>
<sequence length="424" mass="48901">MHSSTQSSQLEIWRIIVTQRHDPSHPLSKHVDFIRNRVQELEFIGFDWTKNSILDILYKIGLPTNAEEFPVEVDTSTETALRSRNEVEERTRAIESPLRRRPASFVDLPVEIIQTIIGHLILFAQGEADALWEKRQHARTLVPSRRLAKQPHCACFHPIRTHVPLLNTFQSFAVVSRGIYKLCRPWLWKALKFPTCLPVPLDFWTKGLLPQHSQCIRSLSMDVSTDCCGDRSGSEDRCASQFLLLDSVMDLLSLCSELDTLEIRFQRGALPPSEIRLDKTTAFFIQLIPRLSNLEKLRHLKMRDMLKNGNMQYCFPQLLESLPLLESLEINGFSSTIDYQRKSNKFHTEKSLGKILSKMKHLSTLRLINNEDINDSWTLYPWSASITNLFIDQFPNFDRGSVLEIVNHIAPKLICLDIRSNRSV</sequence>
<dbReference type="AlphaFoldDB" id="A0A9P6NBV2"/>
<dbReference type="EMBL" id="MU167329">
    <property type="protein sequence ID" value="KAG0143053.1"/>
    <property type="molecule type" value="Genomic_DNA"/>
</dbReference>
<gene>
    <name evidence="1" type="ORF">CROQUDRAFT_49331</name>
</gene>
<name>A0A9P6NBV2_9BASI</name>
<organism evidence="1 2">
    <name type="scientific">Cronartium quercuum f. sp. fusiforme G11</name>
    <dbReference type="NCBI Taxonomy" id="708437"/>
    <lineage>
        <taxon>Eukaryota</taxon>
        <taxon>Fungi</taxon>
        <taxon>Dikarya</taxon>
        <taxon>Basidiomycota</taxon>
        <taxon>Pucciniomycotina</taxon>
        <taxon>Pucciniomycetes</taxon>
        <taxon>Pucciniales</taxon>
        <taxon>Coleosporiaceae</taxon>
        <taxon>Cronartium</taxon>
    </lineage>
</organism>
<evidence type="ECO:0000313" key="1">
    <source>
        <dbReference type="EMBL" id="KAG0143053.1"/>
    </source>
</evidence>
<dbReference type="OrthoDB" id="10590206at2759"/>
<protein>
    <submittedName>
        <fullName evidence="1">Uncharacterized protein</fullName>
    </submittedName>
</protein>
<proteinExistence type="predicted"/>
<dbReference type="Proteomes" id="UP000886653">
    <property type="component" value="Unassembled WGS sequence"/>
</dbReference>
<keyword evidence="2" id="KW-1185">Reference proteome</keyword>